<protein>
    <submittedName>
        <fullName evidence="2">Uncharacterized protein</fullName>
    </submittedName>
</protein>
<dbReference type="EMBL" id="CATQJA010000456">
    <property type="protein sequence ID" value="CAJ0560541.1"/>
    <property type="molecule type" value="Genomic_DNA"/>
</dbReference>
<keyword evidence="3" id="KW-1185">Reference proteome</keyword>
<organism evidence="2 3">
    <name type="scientific">Mesorhabditis spiculigera</name>
    <dbReference type="NCBI Taxonomy" id="96644"/>
    <lineage>
        <taxon>Eukaryota</taxon>
        <taxon>Metazoa</taxon>
        <taxon>Ecdysozoa</taxon>
        <taxon>Nematoda</taxon>
        <taxon>Chromadorea</taxon>
        <taxon>Rhabditida</taxon>
        <taxon>Rhabditina</taxon>
        <taxon>Rhabditomorpha</taxon>
        <taxon>Rhabditoidea</taxon>
        <taxon>Rhabditidae</taxon>
        <taxon>Mesorhabditinae</taxon>
        <taxon>Mesorhabditis</taxon>
    </lineage>
</organism>
<dbReference type="InterPro" id="IPR011025">
    <property type="entry name" value="GproteinA_insert"/>
</dbReference>
<dbReference type="Gene3D" id="1.10.400.10">
    <property type="entry name" value="GI Alpha 1, domain 2-like"/>
    <property type="match status" value="1"/>
</dbReference>
<sequence>MGSGCSSAEVKERAATSKRIDRNLRKEAEERDRKSESTILHNKGFAQNEPAEKRQDVYSNIIVGMATIIRALDKFIYQVASIRDQESMDARRILAVAESTKSDHSFTRGVLMALHFSWMILIKIATPSYVPTVDDFLHIPVPATGLSRCITIQKCIFRWSCH</sequence>
<gene>
    <name evidence="2" type="ORF">MSPICULIGERA_LOCUS1586</name>
</gene>
<accession>A0AA36C5S3</accession>
<feature type="non-terminal residue" evidence="2">
    <location>
        <position position="162"/>
    </location>
</feature>
<evidence type="ECO:0000256" key="1">
    <source>
        <dbReference type="SAM" id="MobiDB-lite"/>
    </source>
</evidence>
<feature type="region of interest" description="Disordered" evidence="1">
    <location>
        <begin position="1"/>
        <end position="46"/>
    </location>
</feature>
<evidence type="ECO:0000313" key="3">
    <source>
        <dbReference type="Proteomes" id="UP001177023"/>
    </source>
</evidence>
<feature type="compositionally biased region" description="Basic and acidic residues" evidence="1">
    <location>
        <begin position="9"/>
        <end position="36"/>
    </location>
</feature>
<dbReference type="AlphaFoldDB" id="A0AA36C5S3"/>
<evidence type="ECO:0000313" key="2">
    <source>
        <dbReference type="EMBL" id="CAJ0560541.1"/>
    </source>
</evidence>
<dbReference type="SUPFAM" id="SSF47895">
    <property type="entry name" value="Transducin (alpha subunit), insertion domain"/>
    <property type="match status" value="1"/>
</dbReference>
<dbReference type="Proteomes" id="UP001177023">
    <property type="component" value="Unassembled WGS sequence"/>
</dbReference>
<dbReference type="GO" id="GO:0007165">
    <property type="term" value="P:signal transduction"/>
    <property type="evidence" value="ECO:0007669"/>
    <property type="project" value="InterPro"/>
</dbReference>
<name>A0AA36C5S3_9BILA</name>
<reference evidence="2" key="1">
    <citation type="submission" date="2023-06" db="EMBL/GenBank/DDBJ databases">
        <authorList>
            <person name="Delattre M."/>
        </authorList>
    </citation>
    <scope>NUCLEOTIDE SEQUENCE</scope>
    <source>
        <strain evidence="2">AF72</strain>
    </source>
</reference>
<comment type="caution">
    <text evidence="2">The sequence shown here is derived from an EMBL/GenBank/DDBJ whole genome shotgun (WGS) entry which is preliminary data.</text>
</comment>
<proteinExistence type="predicted"/>